<dbReference type="Proteomes" id="UP000281084">
    <property type="component" value="Unassembled WGS sequence"/>
</dbReference>
<reference evidence="1 2" key="1">
    <citation type="submission" date="2018-09" db="EMBL/GenBank/DDBJ databases">
        <title>The draft genome of Acinetobacter spp. strains.</title>
        <authorList>
            <person name="Qin J."/>
            <person name="Feng Y."/>
            <person name="Zong Z."/>
        </authorList>
    </citation>
    <scope>NUCLEOTIDE SEQUENCE [LARGE SCALE GENOMIC DNA]</scope>
    <source>
        <strain evidence="1 2">WCHAc060002</strain>
    </source>
</reference>
<name>A0A3A8GGN8_9GAMM</name>
<gene>
    <name evidence="1" type="ORF">D7V64_08060</name>
</gene>
<organism evidence="1 2">
    <name type="scientific">Acinetobacter cumulans</name>
    <dbReference type="NCBI Taxonomy" id="2136182"/>
    <lineage>
        <taxon>Bacteria</taxon>
        <taxon>Pseudomonadati</taxon>
        <taxon>Pseudomonadota</taxon>
        <taxon>Gammaproteobacteria</taxon>
        <taxon>Moraxellales</taxon>
        <taxon>Moraxellaceae</taxon>
        <taxon>Acinetobacter</taxon>
    </lineage>
</organism>
<dbReference type="RefSeq" id="WP_075167504.1">
    <property type="nucleotide sequence ID" value="NZ_RAXZ01000008.1"/>
</dbReference>
<accession>A0A3A8GGN8</accession>
<protein>
    <submittedName>
        <fullName evidence="1">Uncharacterized protein</fullName>
    </submittedName>
</protein>
<evidence type="ECO:0000313" key="1">
    <source>
        <dbReference type="EMBL" id="RKG52941.1"/>
    </source>
</evidence>
<dbReference type="EMBL" id="RAXZ01000008">
    <property type="protein sequence ID" value="RKG52941.1"/>
    <property type="molecule type" value="Genomic_DNA"/>
</dbReference>
<proteinExistence type="predicted"/>
<evidence type="ECO:0000313" key="2">
    <source>
        <dbReference type="Proteomes" id="UP000281084"/>
    </source>
</evidence>
<sequence>MANNQMIVRISVQMPKRRMVLLTALHAVDKIIQLKATQKLRELIIKRSIKVTPVKHEQSTTES</sequence>
<dbReference type="AlphaFoldDB" id="A0A3A8GGN8"/>
<comment type="caution">
    <text evidence="1">The sequence shown here is derived from an EMBL/GenBank/DDBJ whole genome shotgun (WGS) entry which is preliminary data.</text>
</comment>